<proteinExistence type="predicted"/>
<sequence>MECLVCRQKIKLHEQIFWGNQMECCGPGDSDCSYSGDSGGLMGAIHLSCLESPTAATRTPNTTVSEPLEKKSKSESVVERSDALALFN</sequence>
<feature type="region of interest" description="Disordered" evidence="1">
    <location>
        <begin position="55"/>
        <end position="88"/>
    </location>
</feature>
<protein>
    <submittedName>
        <fullName evidence="2">Uncharacterized protein</fullName>
    </submittedName>
</protein>
<feature type="compositionally biased region" description="Basic and acidic residues" evidence="1">
    <location>
        <begin position="67"/>
        <end position="82"/>
    </location>
</feature>
<name>A0A0F9UDI6_9ZZZZ</name>
<comment type="caution">
    <text evidence="2">The sequence shown here is derived from an EMBL/GenBank/DDBJ whole genome shotgun (WGS) entry which is preliminary data.</text>
</comment>
<dbReference type="EMBL" id="LAZR01000105">
    <property type="protein sequence ID" value="KKN91255.1"/>
    <property type="molecule type" value="Genomic_DNA"/>
</dbReference>
<evidence type="ECO:0000256" key="1">
    <source>
        <dbReference type="SAM" id="MobiDB-lite"/>
    </source>
</evidence>
<organism evidence="2">
    <name type="scientific">marine sediment metagenome</name>
    <dbReference type="NCBI Taxonomy" id="412755"/>
    <lineage>
        <taxon>unclassified sequences</taxon>
        <taxon>metagenomes</taxon>
        <taxon>ecological metagenomes</taxon>
    </lineage>
</organism>
<dbReference type="AlphaFoldDB" id="A0A0F9UDI6"/>
<accession>A0A0F9UDI6</accession>
<reference evidence="2" key="1">
    <citation type="journal article" date="2015" name="Nature">
        <title>Complex archaea that bridge the gap between prokaryotes and eukaryotes.</title>
        <authorList>
            <person name="Spang A."/>
            <person name="Saw J.H."/>
            <person name="Jorgensen S.L."/>
            <person name="Zaremba-Niedzwiedzka K."/>
            <person name="Martijn J."/>
            <person name="Lind A.E."/>
            <person name="van Eijk R."/>
            <person name="Schleper C."/>
            <person name="Guy L."/>
            <person name="Ettema T.J."/>
        </authorList>
    </citation>
    <scope>NUCLEOTIDE SEQUENCE</scope>
</reference>
<gene>
    <name evidence="2" type="ORF">LCGC14_0221230</name>
</gene>
<evidence type="ECO:0000313" key="2">
    <source>
        <dbReference type="EMBL" id="KKN91255.1"/>
    </source>
</evidence>